<dbReference type="AlphaFoldDB" id="A0A160TKG1"/>
<evidence type="ECO:0000259" key="1">
    <source>
        <dbReference type="Pfam" id="PF04536"/>
    </source>
</evidence>
<gene>
    <name evidence="2" type="ORF">MGWOODY_Smn25</name>
</gene>
<evidence type="ECO:0000313" key="2">
    <source>
        <dbReference type="EMBL" id="CUS45680.1"/>
    </source>
</evidence>
<dbReference type="Pfam" id="PF04536">
    <property type="entry name" value="TPM_phosphatase"/>
    <property type="match status" value="1"/>
</dbReference>
<accession>A0A160TKG1</accession>
<dbReference type="InterPro" id="IPR007621">
    <property type="entry name" value="TPM_dom"/>
</dbReference>
<proteinExistence type="predicted"/>
<protein>
    <submittedName>
        <fullName evidence="2">Beta-propeller domains of methanol dehydrogenase type</fullName>
    </submittedName>
</protein>
<organism evidence="2">
    <name type="scientific">hydrothermal vent metagenome</name>
    <dbReference type="NCBI Taxonomy" id="652676"/>
    <lineage>
        <taxon>unclassified sequences</taxon>
        <taxon>metagenomes</taxon>
        <taxon>ecological metagenomes</taxon>
    </lineage>
</organism>
<sequence length="164" mass="17305">MLLILAGCGTAAPVKPAAPAGYDFPALTDRVVDAAKLLPPPVRSSMSTRLATLEKDTGHQFVVVTVPSLAGHTIEDYGVTLLRTWGIGRKDINDGVLLIVAPRERKVRIEVGYGLEAALRDEEAKVVIDTAILPAFRKGDYPGGIAAGVDGVIQEIAPVKRLAA</sequence>
<reference evidence="2" key="1">
    <citation type="submission" date="2015-10" db="EMBL/GenBank/DDBJ databases">
        <authorList>
            <person name="Gilbert D.G."/>
        </authorList>
    </citation>
    <scope>NUCLEOTIDE SEQUENCE</scope>
</reference>
<dbReference type="Gene3D" id="3.10.310.50">
    <property type="match status" value="1"/>
</dbReference>
<name>A0A160TKG1_9ZZZZ</name>
<dbReference type="PANTHER" id="PTHR30373:SF2">
    <property type="entry name" value="UPF0603 PROTEIN YGCG"/>
    <property type="match status" value="1"/>
</dbReference>
<feature type="domain" description="TPM" evidence="1">
    <location>
        <begin position="31"/>
        <end position="154"/>
    </location>
</feature>
<dbReference type="PANTHER" id="PTHR30373">
    <property type="entry name" value="UPF0603 PROTEIN YGCG"/>
    <property type="match status" value="1"/>
</dbReference>
<dbReference type="EMBL" id="CZQE01000290">
    <property type="protein sequence ID" value="CUS45680.1"/>
    <property type="molecule type" value="Genomic_DNA"/>
</dbReference>